<evidence type="ECO:0000256" key="2">
    <source>
        <dbReference type="SAM" id="Phobius"/>
    </source>
</evidence>
<name>A0ABT7PRC2_9BACT</name>
<dbReference type="EMBL" id="JASZZN010000030">
    <property type="protein sequence ID" value="MDM4019062.1"/>
    <property type="molecule type" value="Genomic_DNA"/>
</dbReference>
<dbReference type="RefSeq" id="WP_289167105.1">
    <property type="nucleotide sequence ID" value="NZ_JASZZN010000030.1"/>
</dbReference>
<keyword evidence="2" id="KW-0472">Membrane</keyword>
<gene>
    <name evidence="3" type="ORF">QTN89_26650</name>
</gene>
<dbReference type="Proteomes" id="UP001239462">
    <property type="component" value="Unassembled WGS sequence"/>
</dbReference>
<keyword evidence="2" id="KW-1133">Transmembrane helix</keyword>
<accession>A0ABT7PRC2</accession>
<evidence type="ECO:0000313" key="4">
    <source>
        <dbReference type="Proteomes" id="UP001239462"/>
    </source>
</evidence>
<evidence type="ECO:0008006" key="5">
    <source>
        <dbReference type="Google" id="ProtNLM"/>
    </source>
</evidence>
<feature type="transmembrane region" description="Helical" evidence="2">
    <location>
        <begin position="131"/>
        <end position="149"/>
    </location>
</feature>
<evidence type="ECO:0000313" key="3">
    <source>
        <dbReference type="EMBL" id="MDM4019062.1"/>
    </source>
</evidence>
<comment type="caution">
    <text evidence="3">The sequence shown here is derived from an EMBL/GenBank/DDBJ whole genome shotgun (WGS) entry which is preliminary data.</text>
</comment>
<keyword evidence="2" id="KW-0812">Transmembrane</keyword>
<reference evidence="3 4" key="1">
    <citation type="submission" date="2023-06" db="EMBL/GenBank/DDBJ databases">
        <title>Roseiconus lacunae JC819 isolated from Gulf of Mannar region, Tamil Nadu.</title>
        <authorList>
            <person name="Pk S."/>
            <person name="Ch S."/>
            <person name="Ch V.R."/>
        </authorList>
    </citation>
    <scope>NUCLEOTIDE SEQUENCE [LARGE SCALE GENOMIC DNA]</scope>
    <source>
        <strain evidence="3 4">JC819</strain>
    </source>
</reference>
<evidence type="ECO:0000256" key="1">
    <source>
        <dbReference type="SAM" id="MobiDB-lite"/>
    </source>
</evidence>
<feature type="region of interest" description="Disordered" evidence="1">
    <location>
        <begin position="457"/>
        <end position="487"/>
    </location>
</feature>
<protein>
    <recommendedName>
        <fullName evidence="5">Zinc-finger domain-containing protein</fullName>
    </recommendedName>
</protein>
<sequence>MLRTDSRQTDDGLDSMALPNDLLDELLSAYLDGAASSDECARAEQLIADDQAVAERYQSLVDQRDRLRELASQRRQTPYRLPNNFAETVVASAIDRVKSEGGDENHPLLIAERNSDITPANRAHAKGTQPVLAAVFVALAASLLFVFFAPKRPDVHNAEQIAQSQPEVTATPDESAIASNDTVGHTAAAGGDVSPDGATFETMEAGRQSDSGESETAEPAIESVAADRGNSMIESPRGTEPEPQIASSTDGESVAKDDRKPTDVQTVPAETPTAVAPLNMLMVVKVELTDAGRSENAFDEATSTLMFELTEERPVNAALAAAVEANSARGESEAGELSQDGRVLLLESPAKKLDRLINTLASDRGRIDSVSFSLLSASHDAPILKAVNAARLPDPTQIQHEGRGIPLVGADSAENQFAAWQNQLADRQFAPITPATASMVSAMGTGQPMQLRMSANAGMPNTMRSGNRNPVDGRPANGGSADSGSLSEGLDQMANVLFLIR</sequence>
<feature type="compositionally biased region" description="Basic and acidic residues" evidence="1">
    <location>
        <begin position="253"/>
        <end position="262"/>
    </location>
</feature>
<proteinExistence type="predicted"/>
<organism evidence="3 4">
    <name type="scientific">Roseiconus lacunae</name>
    <dbReference type="NCBI Taxonomy" id="2605694"/>
    <lineage>
        <taxon>Bacteria</taxon>
        <taxon>Pseudomonadati</taxon>
        <taxon>Planctomycetota</taxon>
        <taxon>Planctomycetia</taxon>
        <taxon>Pirellulales</taxon>
        <taxon>Pirellulaceae</taxon>
        <taxon>Roseiconus</taxon>
    </lineage>
</organism>
<feature type="region of interest" description="Disordered" evidence="1">
    <location>
        <begin position="204"/>
        <end position="271"/>
    </location>
</feature>
<keyword evidence="4" id="KW-1185">Reference proteome</keyword>